<dbReference type="Gene3D" id="2.60.40.1120">
    <property type="entry name" value="Carboxypeptidase-like, regulatory domain"/>
    <property type="match status" value="1"/>
</dbReference>
<dbReference type="SUPFAM" id="SSF49452">
    <property type="entry name" value="Starch-binding domain-like"/>
    <property type="match status" value="1"/>
</dbReference>
<dbReference type="InterPro" id="IPR012910">
    <property type="entry name" value="Plug_dom"/>
</dbReference>
<keyword evidence="1" id="KW-0732">Signal</keyword>
<feature type="domain" description="TonB-dependent transporter Oar-like beta-barrel" evidence="3">
    <location>
        <begin position="246"/>
        <end position="313"/>
    </location>
</feature>
<dbReference type="Pfam" id="PF25183">
    <property type="entry name" value="OMP_b-brl_4"/>
    <property type="match status" value="2"/>
</dbReference>
<evidence type="ECO:0000259" key="3">
    <source>
        <dbReference type="Pfam" id="PF25183"/>
    </source>
</evidence>
<protein>
    <submittedName>
        <fullName evidence="4">TonB-dependent receptor plug domain-containing protein</fullName>
    </submittedName>
</protein>
<feature type="domain" description="TonB-dependent transporter Oar-like beta-barrel" evidence="3">
    <location>
        <begin position="325"/>
        <end position="1008"/>
    </location>
</feature>
<feature type="chain" id="PRO_5029443406" evidence="1">
    <location>
        <begin position="20"/>
        <end position="1072"/>
    </location>
</feature>
<evidence type="ECO:0000256" key="1">
    <source>
        <dbReference type="SAM" id="SignalP"/>
    </source>
</evidence>
<evidence type="ECO:0000313" key="4">
    <source>
        <dbReference type="EMBL" id="MVN22903.1"/>
    </source>
</evidence>
<dbReference type="InterPro" id="IPR013784">
    <property type="entry name" value="Carb-bd-like_fold"/>
</dbReference>
<keyword evidence="4" id="KW-0675">Receptor</keyword>
<feature type="signal peptide" evidence="1">
    <location>
        <begin position="1"/>
        <end position="19"/>
    </location>
</feature>
<name>A0A7K1T022_9SPHI</name>
<dbReference type="SUPFAM" id="SSF56935">
    <property type="entry name" value="Porins"/>
    <property type="match status" value="1"/>
</dbReference>
<dbReference type="Pfam" id="PF13620">
    <property type="entry name" value="CarboxypepD_reg"/>
    <property type="match status" value="1"/>
</dbReference>
<dbReference type="Gene3D" id="2.170.130.10">
    <property type="entry name" value="TonB-dependent receptor, plug domain"/>
    <property type="match status" value="1"/>
</dbReference>
<dbReference type="AlphaFoldDB" id="A0A7K1T022"/>
<dbReference type="GO" id="GO:0030246">
    <property type="term" value="F:carbohydrate binding"/>
    <property type="evidence" value="ECO:0007669"/>
    <property type="project" value="InterPro"/>
</dbReference>
<evidence type="ECO:0000259" key="2">
    <source>
        <dbReference type="Pfam" id="PF07715"/>
    </source>
</evidence>
<evidence type="ECO:0000313" key="5">
    <source>
        <dbReference type="Proteomes" id="UP000462014"/>
    </source>
</evidence>
<comment type="caution">
    <text evidence="4">The sequence shown here is derived from an EMBL/GenBank/DDBJ whole genome shotgun (WGS) entry which is preliminary data.</text>
</comment>
<sequence length="1072" mass="117611">MKKYLLLISFLFILKFANAQLTTGSVTGTIRDSKGESLIGASVRATHVPSGSVYGASTNANGQFTIPNMRVGSPYTIVVSYIGYNSRTFNDIVISLGNPLKLDVALQSQTGTLAEVSVTATKNTVISSERNGTSTRVGITELQQLPTITRNIQDFARLTPQATVTSSNTNGAPLGISFGGMNSKYNRFTIDGATASDVFGLSSTGTNGGQASANPIPLDAIQEMQIVVAPYDVTYVGFAGGGINAVTKSGTNSFHGSAYTYLQNQNGIGKSVTTDLKYADFTKTIYGASLGGPIVKDKLFFFADFERSKNSTPLAYDPTQSGSGSKFNPSVLEDLRNYVIKTYSFDPGSYSAINKVTPSTTVFGRLDWNINEKNKLTIRHSYVDASDLVISRSVGTITFANSAYTFASKTNSSVLELNSSFSNNASNVFRLTYNRVRDARVTADFPSIFIQDKTNSLNYNIGSDYSSPRNSLNQDNFSVTDNFNLYKGIHTITLGTNNDFYNTNNVFLQYYYGYYTYASIDAFKNNATVAPISYQVGYSTAGGADNAASIIHAAQFRVYAQDAMQVNEKFKFTYGIGLELPVFFNKPLANTAFNNSALAQRYNVATDRTVTPAVYVTPRMAFNWDINGDGTSQLRGGGGVFTGPAPFVWLSNQYGGTGVNSIRYSPTGTALNAIRFNYNPNDTHLGAPLPTTTVATTATEIDVTDHNFKFPTIFRTNLALDQKLPFWGLIGTVEGLYSKTFNNILYQNLNVGPQSGVTTIGNTTRPYYNFTRADANYTDVIYLTNTNQGYTYNVTAQIQKPLTRGWTGSIAYTYGDAFSVSDGTSSTALSNWRFVYNVNGLNSPDLSRANFSPGSRIVGYISKSFKYASNKLATNVGVVYIGQSGQTFSYLYGSGNINGDDITSKTQSQDLAYIPANIQQAQFVDFVRTNADNSKTTVTAAQQWTDFQNFIKDNSYLRDHQGQNTTRNGDRMPWENHIDLKLSQDFYFVKQHKLEISVDIQNIGNLLNSKWGRGYYLGNQSYNLFTPISQTRTPTFTFDATKLTNVDGTLRPYTINDFSSRWRGQISARYSF</sequence>
<reference evidence="4 5" key="1">
    <citation type="submission" date="2019-12" db="EMBL/GenBank/DDBJ databases">
        <title>Mucilaginibacter sp. HMF7410 genome sequencing and assembly.</title>
        <authorList>
            <person name="Kang H."/>
            <person name="Cha I."/>
            <person name="Kim H."/>
            <person name="Joh K."/>
        </authorList>
    </citation>
    <scope>NUCLEOTIDE SEQUENCE [LARGE SCALE GENOMIC DNA]</scope>
    <source>
        <strain evidence="4 5">HMF7410</strain>
    </source>
</reference>
<accession>A0A7K1T022</accession>
<gene>
    <name evidence="4" type="ORF">GO621_15365</name>
</gene>
<keyword evidence="5" id="KW-1185">Reference proteome</keyword>
<dbReference type="RefSeq" id="WP_157568610.1">
    <property type="nucleotide sequence ID" value="NZ_WPIK01000015.1"/>
</dbReference>
<feature type="domain" description="TonB-dependent receptor plug" evidence="2">
    <location>
        <begin position="138"/>
        <end position="243"/>
    </location>
</feature>
<dbReference type="Pfam" id="PF07715">
    <property type="entry name" value="Plug"/>
    <property type="match status" value="1"/>
</dbReference>
<proteinExistence type="predicted"/>
<dbReference type="EMBL" id="WPIK01000015">
    <property type="protein sequence ID" value="MVN22903.1"/>
    <property type="molecule type" value="Genomic_DNA"/>
</dbReference>
<organism evidence="4 5">
    <name type="scientific">Mucilaginibacter arboris</name>
    <dbReference type="NCBI Taxonomy" id="2682090"/>
    <lineage>
        <taxon>Bacteria</taxon>
        <taxon>Pseudomonadati</taxon>
        <taxon>Bacteroidota</taxon>
        <taxon>Sphingobacteriia</taxon>
        <taxon>Sphingobacteriales</taxon>
        <taxon>Sphingobacteriaceae</taxon>
        <taxon>Mucilaginibacter</taxon>
    </lineage>
</organism>
<dbReference type="InterPro" id="IPR037066">
    <property type="entry name" value="Plug_dom_sf"/>
</dbReference>
<dbReference type="Proteomes" id="UP000462014">
    <property type="component" value="Unassembled WGS sequence"/>
</dbReference>
<dbReference type="InterPro" id="IPR057601">
    <property type="entry name" value="Oar-like_b-barrel"/>
</dbReference>